<evidence type="ECO:0000313" key="2">
    <source>
        <dbReference type="Proteomes" id="UP000824469"/>
    </source>
</evidence>
<accession>A0AA38LM22</accession>
<feature type="non-terminal residue" evidence="1">
    <location>
        <position position="1"/>
    </location>
</feature>
<name>A0AA38LM22_TAXCH</name>
<organism evidence="1 2">
    <name type="scientific">Taxus chinensis</name>
    <name type="common">Chinese yew</name>
    <name type="synonym">Taxus wallichiana var. chinensis</name>
    <dbReference type="NCBI Taxonomy" id="29808"/>
    <lineage>
        <taxon>Eukaryota</taxon>
        <taxon>Viridiplantae</taxon>
        <taxon>Streptophyta</taxon>
        <taxon>Embryophyta</taxon>
        <taxon>Tracheophyta</taxon>
        <taxon>Spermatophyta</taxon>
        <taxon>Pinopsida</taxon>
        <taxon>Pinidae</taxon>
        <taxon>Conifers II</taxon>
        <taxon>Cupressales</taxon>
        <taxon>Taxaceae</taxon>
        <taxon>Taxus</taxon>
    </lineage>
</organism>
<dbReference type="EMBL" id="JAHRHJ020000002">
    <property type="protein sequence ID" value="KAH9327275.1"/>
    <property type="molecule type" value="Genomic_DNA"/>
</dbReference>
<evidence type="ECO:0000313" key="1">
    <source>
        <dbReference type="EMBL" id="KAH9327275.1"/>
    </source>
</evidence>
<reference evidence="1 2" key="1">
    <citation type="journal article" date="2021" name="Nat. Plants">
        <title>The Taxus genome provides insights into paclitaxel biosynthesis.</title>
        <authorList>
            <person name="Xiong X."/>
            <person name="Gou J."/>
            <person name="Liao Q."/>
            <person name="Li Y."/>
            <person name="Zhou Q."/>
            <person name="Bi G."/>
            <person name="Li C."/>
            <person name="Du R."/>
            <person name="Wang X."/>
            <person name="Sun T."/>
            <person name="Guo L."/>
            <person name="Liang H."/>
            <person name="Lu P."/>
            <person name="Wu Y."/>
            <person name="Zhang Z."/>
            <person name="Ro D.K."/>
            <person name="Shang Y."/>
            <person name="Huang S."/>
            <person name="Yan J."/>
        </authorList>
    </citation>
    <scope>NUCLEOTIDE SEQUENCE [LARGE SCALE GENOMIC DNA]</scope>
    <source>
        <strain evidence="1">Ta-2019</strain>
    </source>
</reference>
<proteinExistence type="predicted"/>
<comment type="caution">
    <text evidence="1">The sequence shown here is derived from an EMBL/GenBank/DDBJ whole genome shotgun (WGS) entry which is preliminary data.</text>
</comment>
<keyword evidence="2" id="KW-1185">Reference proteome</keyword>
<gene>
    <name evidence="1" type="ORF">KI387_007453</name>
</gene>
<sequence>SLYVSSTSPISQSFLNFVKNLKYDSCYPNLFAVVRIRNNPLTLFMTVLKMFSATRWKDFLPTINEGLFDTVLEEFPTTTMLIMNEKSQWYSYNHAWGSKNGPLEVLLRDENYERDASMRRELNNMPMRHDGEVVGMLVEALVFINVFSLCADLGTEKKKHKCDSYQHIHIYEKQGNKVKQDDSITTIK</sequence>
<dbReference type="Proteomes" id="UP000824469">
    <property type="component" value="Unassembled WGS sequence"/>
</dbReference>
<dbReference type="AlphaFoldDB" id="A0AA38LM22"/>
<protein>
    <submittedName>
        <fullName evidence="1">Uncharacterized protein</fullName>
    </submittedName>
</protein>
<feature type="non-terminal residue" evidence="1">
    <location>
        <position position="188"/>
    </location>
</feature>